<dbReference type="InterPro" id="IPR028082">
    <property type="entry name" value="Peripla_BP_I"/>
</dbReference>
<dbReference type="CDD" id="cd06358">
    <property type="entry name" value="PBP1_NHase"/>
    <property type="match status" value="1"/>
</dbReference>
<evidence type="ECO:0000256" key="2">
    <source>
        <dbReference type="ARBA" id="ARBA00022729"/>
    </source>
</evidence>
<dbReference type="PANTHER" id="PTHR47628:SF1">
    <property type="entry name" value="ALIPHATIC AMIDASE EXPRESSION-REGULATING PROTEIN"/>
    <property type="match status" value="1"/>
</dbReference>
<evidence type="ECO:0000313" key="5">
    <source>
        <dbReference type="Proteomes" id="UP000471120"/>
    </source>
</evidence>
<proteinExistence type="inferred from homology"/>
<dbReference type="AlphaFoldDB" id="A0A6P2CJ70"/>
<keyword evidence="2" id="KW-0732">Signal</keyword>
<reference evidence="4 5" key="1">
    <citation type="submission" date="2018-07" db="EMBL/GenBank/DDBJ databases">
        <title>Genome sequence of Rhodococcus rhodnii ATCC 35071 from Rhodnius prolixus.</title>
        <authorList>
            <person name="Patel V."/>
            <person name="Vogel K.J."/>
        </authorList>
    </citation>
    <scope>NUCLEOTIDE SEQUENCE [LARGE SCALE GENOMIC DNA]</scope>
    <source>
        <strain evidence="4 5">ATCC 35071</strain>
    </source>
</reference>
<dbReference type="SUPFAM" id="SSF53822">
    <property type="entry name" value="Periplasmic binding protein-like I"/>
    <property type="match status" value="1"/>
</dbReference>
<evidence type="ECO:0000259" key="3">
    <source>
        <dbReference type="Pfam" id="PF13458"/>
    </source>
</evidence>
<comment type="similarity">
    <text evidence="1">Belongs to the leucine-binding protein family.</text>
</comment>
<evidence type="ECO:0000313" key="4">
    <source>
        <dbReference type="EMBL" id="TXG92834.1"/>
    </source>
</evidence>
<protein>
    <recommendedName>
        <fullName evidence="3">Leucine-binding protein domain-containing protein</fullName>
    </recommendedName>
</protein>
<dbReference type="EMBL" id="QRCM01000001">
    <property type="protein sequence ID" value="TXG92834.1"/>
    <property type="molecule type" value="Genomic_DNA"/>
</dbReference>
<dbReference type="PANTHER" id="PTHR47628">
    <property type="match status" value="1"/>
</dbReference>
<comment type="caution">
    <text evidence="4">The sequence shown here is derived from an EMBL/GenBank/DDBJ whole genome shotgun (WGS) entry which is preliminary data.</text>
</comment>
<name>A0A6P2CJ70_9NOCA</name>
<organism evidence="4 5">
    <name type="scientific">Rhodococcus rhodnii</name>
    <dbReference type="NCBI Taxonomy" id="38312"/>
    <lineage>
        <taxon>Bacteria</taxon>
        <taxon>Bacillati</taxon>
        <taxon>Actinomycetota</taxon>
        <taxon>Actinomycetes</taxon>
        <taxon>Mycobacteriales</taxon>
        <taxon>Nocardiaceae</taxon>
        <taxon>Rhodococcus</taxon>
    </lineage>
</organism>
<evidence type="ECO:0000256" key="1">
    <source>
        <dbReference type="ARBA" id="ARBA00010062"/>
    </source>
</evidence>
<dbReference type="Proteomes" id="UP000471120">
    <property type="component" value="Unassembled WGS sequence"/>
</dbReference>
<dbReference type="InterPro" id="IPR028081">
    <property type="entry name" value="Leu-bd"/>
</dbReference>
<accession>A0A6P2CJ70</accession>
<gene>
    <name evidence="4" type="ORF">DW322_17810</name>
</gene>
<sequence>MVCPQSGVGGLFGPSCRAVAELAAHELNDDGGVLGREVDLIEVDSGVAAPRLAAEVDALVSSGRVDAITGWHISSQRHLLSSVVRGRVPYVYTALYEGGETRPGVLASGEVPGTQVAPALSWLATNLGVRDWLAVGHDYVWPRRSAEYVASVAPDLGLRFGGARFTGMGDEAAVTELVDVVEERSVRSRTTLGVVMFLVGQDAVLFNREFAARGLHDRVIRFSPLMDEHMLMGSGDDGAIGLYSSAGYFRSLTTADTLDLQGRYSALHGPGAPALSNTAESCFEGMIALSRWVGRAGSTDPRRLTAAVEGLAYEGPRGVVRFAGPQGRHDVYLARADGYDFEVVATL</sequence>
<dbReference type="Pfam" id="PF13458">
    <property type="entry name" value="Peripla_BP_6"/>
    <property type="match status" value="1"/>
</dbReference>
<feature type="domain" description="Leucine-binding protein" evidence="3">
    <location>
        <begin position="1"/>
        <end position="337"/>
    </location>
</feature>
<dbReference type="RefSeq" id="WP_010837345.1">
    <property type="nucleotide sequence ID" value="NZ_QRCM01000001.1"/>
</dbReference>
<dbReference type="Gene3D" id="3.40.50.2300">
    <property type="match status" value="2"/>
</dbReference>